<evidence type="ECO:0000256" key="9">
    <source>
        <dbReference type="ARBA" id="ARBA00023065"/>
    </source>
</evidence>
<keyword evidence="5" id="KW-0997">Cell inner membrane</keyword>
<dbReference type="GO" id="GO:0015087">
    <property type="term" value="F:cobalt ion transmembrane transporter activity"/>
    <property type="evidence" value="ECO:0007669"/>
    <property type="project" value="TreeGrafter"/>
</dbReference>
<keyword evidence="14" id="KW-1185">Reference proteome</keyword>
<keyword evidence="10 12" id="KW-0472">Membrane</keyword>
<dbReference type="SUPFAM" id="SSF143865">
    <property type="entry name" value="CorA soluble domain-like"/>
    <property type="match status" value="1"/>
</dbReference>
<keyword evidence="9" id="KW-0406">Ion transport</keyword>
<dbReference type="Pfam" id="PF01544">
    <property type="entry name" value="CorA"/>
    <property type="match status" value="1"/>
</dbReference>
<gene>
    <name evidence="13" type="ORF">BD410DRAFT_792924</name>
</gene>
<keyword evidence="3" id="KW-0813">Transport</keyword>
<evidence type="ECO:0008006" key="15">
    <source>
        <dbReference type="Google" id="ProtNLM"/>
    </source>
</evidence>
<feature type="coiled-coil region" evidence="11">
    <location>
        <begin position="372"/>
        <end position="399"/>
    </location>
</feature>
<dbReference type="PANTHER" id="PTHR46494:SF3">
    <property type="entry name" value="ZINC TRANSPORT PROTEIN ZNTB"/>
    <property type="match status" value="1"/>
</dbReference>
<evidence type="ECO:0000256" key="6">
    <source>
        <dbReference type="ARBA" id="ARBA00022692"/>
    </source>
</evidence>
<evidence type="ECO:0000256" key="11">
    <source>
        <dbReference type="SAM" id="Coils"/>
    </source>
</evidence>
<dbReference type="Proteomes" id="UP000294933">
    <property type="component" value="Unassembled WGS sequence"/>
</dbReference>
<feature type="transmembrane region" description="Helical" evidence="12">
    <location>
        <begin position="436"/>
        <end position="457"/>
    </location>
</feature>
<protein>
    <recommendedName>
        <fullName evidence="15">Cora-domain-containing protein</fullName>
    </recommendedName>
</protein>
<feature type="transmembrane region" description="Helical" evidence="12">
    <location>
        <begin position="502"/>
        <end position="520"/>
    </location>
</feature>
<dbReference type="PANTHER" id="PTHR46494">
    <property type="entry name" value="CORA FAMILY METAL ION TRANSPORTER (EUROFUNG)"/>
    <property type="match status" value="1"/>
</dbReference>
<evidence type="ECO:0000313" key="13">
    <source>
        <dbReference type="EMBL" id="TDL18741.1"/>
    </source>
</evidence>
<reference evidence="13 14" key="1">
    <citation type="submission" date="2018-06" db="EMBL/GenBank/DDBJ databases">
        <title>A transcriptomic atlas of mushroom development highlights an independent origin of complex multicellularity.</title>
        <authorList>
            <consortium name="DOE Joint Genome Institute"/>
            <person name="Krizsan K."/>
            <person name="Almasi E."/>
            <person name="Merenyi Z."/>
            <person name="Sahu N."/>
            <person name="Viragh M."/>
            <person name="Koszo T."/>
            <person name="Mondo S."/>
            <person name="Kiss B."/>
            <person name="Balint B."/>
            <person name="Kues U."/>
            <person name="Barry K."/>
            <person name="Hegedus J.C."/>
            <person name="Henrissat B."/>
            <person name="Johnson J."/>
            <person name="Lipzen A."/>
            <person name="Ohm R."/>
            <person name="Nagy I."/>
            <person name="Pangilinan J."/>
            <person name="Yan J."/>
            <person name="Xiong Y."/>
            <person name="Grigoriev I.V."/>
            <person name="Hibbett D.S."/>
            <person name="Nagy L.G."/>
        </authorList>
    </citation>
    <scope>NUCLEOTIDE SEQUENCE [LARGE SCALE GENOMIC DNA]</scope>
    <source>
        <strain evidence="13 14">SZMC22713</strain>
    </source>
</reference>
<dbReference type="GO" id="GO:0000287">
    <property type="term" value="F:magnesium ion binding"/>
    <property type="evidence" value="ECO:0007669"/>
    <property type="project" value="TreeGrafter"/>
</dbReference>
<comment type="subcellular location">
    <subcellularLocation>
        <location evidence="1">Cell membrane</location>
        <topology evidence="1">Multi-pass membrane protein</topology>
    </subcellularLocation>
</comment>
<evidence type="ECO:0000256" key="2">
    <source>
        <dbReference type="ARBA" id="ARBA00009765"/>
    </source>
</evidence>
<dbReference type="VEuPathDB" id="FungiDB:BD410DRAFT_792924"/>
<comment type="similarity">
    <text evidence="2">Belongs to the CorA metal ion transporter (MIT) (TC 1.A.35) family.</text>
</comment>
<dbReference type="GO" id="GO:0050897">
    <property type="term" value="F:cobalt ion binding"/>
    <property type="evidence" value="ECO:0007669"/>
    <property type="project" value="TreeGrafter"/>
</dbReference>
<evidence type="ECO:0000256" key="7">
    <source>
        <dbReference type="ARBA" id="ARBA00022833"/>
    </source>
</evidence>
<keyword evidence="7" id="KW-0862">Zinc</keyword>
<evidence type="ECO:0000256" key="4">
    <source>
        <dbReference type="ARBA" id="ARBA00022475"/>
    </source>
</evidence>
<keyword evidence="11" id="KW-0175">Coiled coil</keyword>
<keyword evidence="4" id="KW-1003">Cell membrane</keyword>
<sequence>MPRRIPVPSHRHAAPSGPWPWMDLDREFTPRATPLSEDASAVSVHTWAGYPQSIFPNWTPDQVQRSGIQAASMESEPCVVYEVDVLKDGNFQDPQEYKVSDTNKEEFWDEMQQRRRDDIRVRALFVEDMSGPILQMFGTKYKIEPFFFSDSINWIPARYQEERRPGKGDHITIVLTFIRKMPYSNTVRRSKAKKDSLVRDVLAGEQIIDTQAPLALRSNNCLLLLDLLAIHMVRTTHSSTIISYHPPHCETTSAKRLHARACYAGESVYWQKIFRKCKDPTFVLLAILWYALYAWDEALEVLYAHIGQLESRVMSTNDMELTRELHIIRAHLLHYASLLQDFQKSVTFVLNTANPAMENTELFTDQDRLESKDLLKKEADNLLSEVDRLQRLRDMQDNRLKNVIDLAFATVNIEDSRDMKKLTEATMRDSAAMKQISYLTMIFLPAGFAAGVFGMNVKEINGSGSLWTLPHYILTSVILTCLSVWVIVAFQQESRFHEDKTAGFWARLMWPFMYVSRSIVAARQRMRPMKSEEESMDEKYI</sequence>
<evidence type="ECO:0000256" key="1">
    <source>
        <dbReference type="ARBA" id="ARBA00004651"/>
    </source>
</evidence>
<dbReference type="OrthoDB" id="3231000at2759"/>
<evidence type="ECO:0000313" key="14">
    <source>
        <dbReference type="Proteomes" id="UP000294933"/>
    </source>
</evidence>
<feature type="transmembrane region" description="Helical" evidence="12">
    <location>
        <begin position="469"/>
        <end position="490"/>
    </location>
</feature>
<dbReference type="GO" id="GO:0005886">
    <property type="term" value="C:plasma membrane"/>
    <property type="evidence" value="ECO:0007669"/>
    <property type="project" value="UniProtKB-SubCell"/>
</dbReference>
<dbReference type="Gene3D" id="1.20.58.340">
    <property type="entry name" value="Magnesium transport protein CorA, transmembrane region"/>
    <property type="match status" value="1"/>
</dbReference>
<evidence type="ECO:0000256" key="10">
    <source>
        <dbReference type="ARBA" id="ARBA00023136"/>
    </source>
</evidence>
<dbReference type="AlphaFoldDB" id="A0A4Y7PUN0"/>
<keyword evidence="6 12" id="KW-0812">Transmembrane</keyword>
<dbReference type="InterPro" id="IPR045861">
    <property type="entry name" value="CorA_cytoplasmic_dom"/>
</dbReference>
<name>A0A4Y7PUN0_9AGAM</name>
<proteinExistence type="inferred from homology"/>
<evidence type="ECO:0000256" key="3">
    <source>
        <dbReference type="ARBA" id="ARBA00022448"/>
    </source>
</evidence>
<dbReference type="InterPro" id="IPR002523">
    <property type="entry name" value="MgTranspt_CorA/ZnTranspt_ZntB"/>
</dbReference>
<evidence type="ECO:0000256" key="5">
    <source>
        <dbReference type="ARBA" id="ARBA00022519"/>
    </source>
</evidence>
<evidence type="ECO:0000256" key="12">
    <source>
        <dbReference type="SAM" id="Phobius"/>
    </source>
</evidence>
<organism evidence="13 14">
    <name type="scientific">Rickenella mellea</name>
    <dbReference type="NCBI Taxonomy" id="50990"/>
    <lineage>
        <taxon>Eukaryota</taxon>
        <taxon>Fungi</taxon>
        <taxon>Dikarya</taxon>
        <taxon>Basidiomycota</taxon>
        <taxon>Agaricomycotina</taxon>
        <taxon>Agaricomycetes</taxon>
        <taxon>Hymenochaetales</taxon>
        <taxon>Rickenellaceae</taxon>
        <taxon>Rickenella</taxon>
    </lineage>
</organism>
<dbReference type="STRING" id="50990.A0A4Y7PUN0"/>
<dbReference type="InterPro" id="IPR045863">
    <property type="entry name" value="CorA_TM1_TM2"/>
</dbReference>
<evidence type="ECO:0000256" key="8">
    <source>
        <dbReference type="ARBA" id="ARBA00022989"/>
    </source>
</evidence>
<dbReference type="GO" id="GO:0015095">
    <property type="term" value="F:magnesium ion transmembrane transporter activity"/>
    <property type="evidence" value="ECO:0007669"/>
    <property type="project" value="TreeGrafter"/>
</dbReference>
<dbReference type="SUPFAM" id="SSF144083">
    <property type="entry name" value="Magnesium transport protein CorA, transmembrane region"/>
    <property type="match status" value="1"/>
</dbReference>
<keyword evidence="8 12" id="KW-1133">Transmembrane helix</keyword>
<accession>A0A4Y7PUN0</accession>
<dbReference type="EMBL" id="ML170204">
    <property type="protein sequence ID" value="TDL18741.1"/>
    <property type="molecule type" value="Genomic_DNA"/>
</dbReference>